<evidence type="ECO:0000313" key="2">
    <source>
        <dbReference type="Proteomes" id="UP001060215"/>
    </source>
</evidence>
<dbReference type="EMBL" id="CM045762">
    <property type="protein sequence ID" value="KAI8009335.1"/>
    <property type="molecule type" value="Genomic_DNA"/>
</dbReference>
<name>A0ACC0H818_9ERIC</name>
<sequence length="191" mass="22137">MHRVASQGPYAVAGALFIVDYWRPSLVLDRLKIARFVVWVRLHGLPLECFTMEMGFQLERELVRFFLQCQDGEDRWIECRYERIFKICHNCGKIGHTYNQCDVPEEVAREEIDDQLEEIHARINSGLLTQENQPMYMANTHAFAHCFERQNSSMVGAVTIPYQGHTNVPLKGQAMEDFVRNTNPRALGQYG</sequence>
<gene>
    <name evidence="1" type="ORF">LOK49_LG06G01716</name>
</gene>
<keyword evidence="2" id="KW-1185">Reference proteome</keyword>
<comment type="caution">
    <text evidence="1">The sequence shown here is derived from an EMBL/GenBank/DDBJ whole genome shotgun (WGS) entry which is preliminary data.</text>
</comment>
<accession>A0ACC0H818</accession>
<dbReference type="Proteomes" id="UP001060215">
    <property type="component" value="Chromosome 5"/>
</dbReference>
<organism evidence="1 2">
    <name type="scientific">Camellia lanceoleosa</name>
    <dbReference type="NCBI Taxonomy" id="1840588"/>
    <lineage>
        <taxon>Eukaryota</taxon>
        <taxon>Viridiplantae</taxon>
        <taxon>Streptophyta</taxon>
        <taxon>Embryophyta</taxon>
        <taxon>Tracheophyta</taxon>
        <taxon>Spermatophyta</taxon>
        <taxon>Magnoliopsida</taxon>
        <taxon>eudicotyledons</taxon>
        <taxon>Gunneridae</taxon>
        <taxon>Pentapetalae</taxon>
        <taxon>asterids</taxon>
        <taxon>Ericales</taxon>
        <taxon>Theaceae</taxon>
        <taxon>Camellia</taxon>
    </lineage>
</organism>
<protein>
    <submittedName>
        <fullName evidence="1">Uncharacterized protein</fullName>
    </submittedName>
</protein>
<reference evidence="1 2" key="1">
    <citation type="journal article" date="2022" name="Plant J.">
        <title>Chromosome-level genome of Camellia lanceoleosa provides a valuable resource for understanding genome evolution and self-incompatibility.</title>
        <authorList>
            <person name="Gong W."/>
            <person name="Xiao S."/>
            <person name="Wang L."/>
            <person name="Liao Z."/>
            <person name="Chang Y."/>
            <person name="Mo W."/>
            <person name="Hu G."/>
            <person name="Li W."/>
            <person name="Zhao G."/>
            <person name="Zhu H."/>
            <person name="Hu X."/>
            <person name="Ji K."/>
            <person name="Xiang X."/>
            <person name="Song Q."/>
            <person name="Yuan D."/>
            <person name="Jin S."/>
            <person name="Zhang L."/>
        </authorList>
    </citation>
    <scope>NUCLEOTIDE SEQUENCE [LARGE SCALE GENOMIC DNA]</scope>
    <source>
        <strain evidence="1">SQ_2022a</strain>
    </source>
</reference>
<evidence type="ECO:0000313" key="1">
    <source>
        <dbReference type="EMBL" id="KAI8009335.1"/>
    </source>
</evidence>
<proteinExistence type="predicted"/>